<dbReference type="NCBIfam" id="NF047352">
    <property type="entry name" value="P_loop_sacsin"/>
    <property type="match status" value="1"/>
</dbReference>
<protein>
    <recommendedName>
        <fullName evidence="1">Sacsin/Nov domain-containing protein</fullName>
    </recommendedName>
</protein>
<dbReference type="InterPro" id="IPR036890">
    <property type="entry name" value="HATPase_C_sf"/>
</dbReference>
<dbReference type="InterPro" id="IPR058210">
    <property type="entry name" value="SACS/Nov_dom"/>
</dbReference>
<dbReference type="PANTHER" id="PTHR32387:SF0">
    <property type="entry name" value="PROTEIN NO VEIN"/>
    <property type="match status" value="1"/>
</dbReference>
<organism evidence="2 3">
    <name type="scientific">Cristinia sonorae</name>
    <dbReference type="NCBI Taxonomy" id="1940300"/>
    <lineage>
        <taxon>Eukaryota</taxon>
        <taxon>Fungi</taxon>
        <taxon>Dikarya</taxon>
        <taxon>Basidiomycota</taxon>
        <taxon>Agaricomycotina</taxon>
        <taxon>Agaricomycetes</taxon>
        <taxon>Agaricomycetidae</taxon>
        <taxon>Agaricales</taxon>
        <taxon>Pleurotineae</taxon>
        <taxon>Stephanosporaceae</taxon>
        <taxon>Cristinia</taxon>
    </lineage>
</organism>
<dbReference type="Proteomes" id="UP000813824">
    <property type="component" value="Unassembled WGS sequence"/>
</dbReference>
<evidence type="ECO:0000313" key="2">
    <source>
        <dbReference type="EMBL" id="KAH8077516.1"/>
    </source>
</evidence>
<feature type="domain" description="Sacsin/Nov" evidence="1">
    <location>
        <begin position="85"/>
        <end position="143"/>
    </location>
</feature>
<name>A0A8K0UEL7_9AGAR</name>
<evidence type="ECO:0000313" key="3">
    <source>
        <dbReference type="Proteomes" id="UP000813824"/>
    </source>
</evidence>
<dbReference type="Pfam" id="PF25794">
    <property type="entry name" value="SACS"/>
    <property type="match status" value="1"/>
</dbReference>
<dbReference type="OrthoDB" id="1262810at2759"/>
<dbReference type="SUPFAM" id="SSF55874">
    <property type="entry name" value="ATPase domain of HSP90 chaperone/DNA topoisomerase II/histidine kinase"/>
    <property type="match status" value="1"/>
</dbReference>
<sequence>MDLVETIRREELGFIDVKGQPKVAVAFQRLRDNLARALSSLSDELYSKASHFLLEFIQNADDNSYPEGVAPTLKIRLEPGWLIIQSNELGFTEENVKALCKIGASTKKNKEGYIGEKGIGFKSVFRITDVVYVLSREYSFYFDRTRELGMIAPIWSTQYPVQKGWTTFRLKLSSDASFITSHISHIQPSLLLFLRKLREIDVTLDDKKLGCRRTEMGSDIILTSVDGSTSESQRYLVSKHKVPAQTDDPRRHGIRESEIILAFPLTMDEEPIIRDQAVYAFLPLRNFGFKFIIQGDFLTPSSREDILSDLPWNITLRNGIPSAFIQAIEEFKRRPNLCFRWLRFIPDGISDTFMQPVQDKLLDDLKEQPIILCSDDVYRKPSEVLMEPFCGTDGQPLINPQFLEGLFYISSRYDLASDKTRLNELGVEAMTRDHFLRGVGNVCATGSNLDRQDNAWHESICTLLLEIWDAESSNHWQMKSLRIIPHTDNTWCSSWLTAHFSSPNHDIPPDLGLYYVRPIEPQSARYRMYQKLGVTEASPISIAKRILEIHANADESIQRSNILAHVRYLFEHRHELETVFSGGVSLWVKTNDNSVAKAGDLYMDHPRYEEFSLSEFLSAPFIAAEYMGQYPADSKDFKIWCDWLRDQLGIQTTPRITPESLSPEFSKILQSVKTAQLLRFLRQYWPDVRERIINSPQALAELRNSQVTCIDGSTERLESTFLETRRLRQYTDLPFLPVVNPDDEGWLFLEHLGVSMKLDGSYSLKRLMRLSQNPGVRKEEVEELYKQLETHFQEGDNTRQIRDAFKTHKLIFAKDGNPKSKGSWRGLSEVVWVAFFSVQSKCSLDWQYSHLKNFFLAVGVDADCPPDILADEIRPIAAEWKGKTLTDEIYQRVSDILRDINRVLFWASERAQQIDLGWLYALRNEAIFTVNSPDLGVTLLSASDTFYIPDRTGHLASLFAKDVAILVPPLLAKQQTAKNFTWYAQIIKHSYFKKRILSLDAAVTSQTNTIGDRVRDDALSEEYTKRVPLLRRLIHNLPLERQSRIRLRYMSVYRVTAVETKFTVNDKTQSVAEEVALELNRHRDGDNLVIIIGDSCHAAHRDTLLSNKIAVVLQLEPTAVLLALTTNPLEQAEAMFTKLNIACYDEEDNPEYDEDRAESLPFTFGQRNKETDFKEVFGSAESQLKAAGFRASLSQASKYQLNYNKGALGVTEGQQATFKPATSTAAPINIPSNGPKYPAPNNTDTEYQIPDEDPSILETFGEFFVFEGLRSNLPGFGVNNWTSILRGRIPEFEPFRGTGRAAFTYKDDQGKLTEFLYGSATREEWAPDWPTYYLDVKTSQSSMGDNFTLSRNQCIIAAELTIANPHVAPKEVYALVRVADIKQSTRSFRILPDPHRLLYDQQIKLVGYNTYLSVVL</sequence>
<dbReference type="InterPro" id="IPR052957">
    <property type="entry name" value="Auxin_embryo_med"/>
</dbReference>
<evidence type="ECO:0000259" key="1">
    <source>
        <dbReference type="Pfam" id="PF25794"/>
    </source>
</evidence>
<reference evidence="2" key="1">
    <citation type="journal article" date="2021" name="New Phytol.">
        <title>Evolutionary innovations through gain and loss of genes in the ectomycorrhizal Boletales.</title>
        <authorList>
            <person name="Wu G."/>
            <person name="Miyauchi S."/>
            <person name="Morin E."/>
            <person name="Kuo A."/>
            <person name="Drula E."/>
            <person name="Varga T."/>
            <person name="Kohler A."/>
            <person name="Feng B."/>
            <person name="Cao Y."/>
            <person name="Lipzen A."/>
            <person name="Daum C."/>
            <person name="Hundley H."/>
            <person name="Pangilinan J."/>
            <person name="Johnson J."/>
            <person name="Barry K."/>
            <person name="LaButti K."/>
            <person name="Ng V."/>
            <person name="Ahrendt S."/>
            <person name="Min B."/>
            <person name="Choi I.G."/>
            <person name="Park H."/>
            <person name="Plett J.M."/>
            <person name="Magnuson J."/>
            <person name="Spatafora J.W."/>
            <person name="Nagy L.G."/>
            <person name="Henrissat B."/>
            <person name="Grigoriev I.V."/>
            <person name="Yang Z.L."/>
            <person name="Xu J."/>
            <person name="Martin F.M."/>
        </authorList>
    </citation>
    <scope>NUCLEOTIDE SEQUENCE</scope>
    <source>
        <strain evidence="2">KKN 215</strain>
    </source>
</reference>
<accession>A0A8K0UEL7</accession>
<gene>
    <name evidence="2" type="ORF">BXZ70DRAFT_962644</name>
</gene>
<dbReference type="EMBL" id="JAEVFJ010000063">
    <property type="protein sequence ID" value="KAH8077516.1"/>
    <property type="molecule type" value="Genomic_DNA"/>
</dbReference>
<dbReference type="Gene3D" id="3.30.565.10">
    <property type="entry name" value="Histidine kinase-like ATPase, C-terminal domain"/>
    <property type="match status" value="1"/>
</dbReference>
<comment type="caution">
    <text evidence="2">The sequence shown here is derived from an EMBL/GenBank/DDBJ whole genome shotgun (WGS) entry which is preliminary data.</text>
</comment>
<dbReference type="PANTHER" id="PTHR32387">
    <property type="entry name" value="WU:FJ29H11"/>
    <property type="match status" value="1"/>
</dbReference>
<keyword evidence="3" id="KW-1185">Reference proteome</keyword>
<proteinExistence type="predicted"/>